<protein>
    <recommendedName>
        <fullName evidence="3">UVR domain-containing protein</fullName>
    </recommendedName>
</protein>
<gene>
    <name evidence="2" type="ORF">CBRE1094_LOCUS2977</name>
</gene>
<evidence type="ECO:0008006" key="3">
    <source>
        <dbReference type="Google" id="ProtNLM"/>
    </source>
</evidence>
<accession>A0A7S2FLD0</accession>
<evidence type="ECO:0000313" key="2">
    <source>
        <dbReference type="EMBL" id="CAD9402398.1"/>
    </source>
</evidence>
<feature type="region of interest" description="Disordered" evidence="1">
    <location>
        <begin position="200"/>
        <end position="221"/>
    </location>
</feature>
<dbReference type="AlphaFoldDB" id="A0A7S2FLD0"/>
<sequence>MTSSLGAGIDEESFNVMVAISEVPTRGDCPIIPIMVESISIGFPAAAFASSASSSAASSALPVDETALFEMAVEAARTSQQNFQEVEESSAASKSIEMAIAKPAFKTPEEQREFAAEWAKQPLQSYVAAMIDQSTTLEVPQTAAEKAAAEQEEMKKKFFEKQQGEMAAAPKTWWQEALSMAGNIKTAAGEALAETDAKRAAETKLQPQSRDPLQNFMRRKTRDSLYKQLDQAIDRGDYEEAAAINKMIQEQK</sequence>
<evidence type="ECO:0000256" key="1">
    <source>
        <dbReference type="SAM" id="MobiDB-lite"/>
    </source>
</evidence>
<name>A0A7S2FLD0_9EUKA</name>
<proteinExistence type="predicted"/>
<organism evidence="2">
    <name type="scientific">Haptolina brevifila</name>
    <dbReference type="NCBI Taxonomy" id="156173"/>
    <lineage>
        <taxon>Eukaryota</taxon>
        <taxon>Haptista</taxon>
        <taxon>Haptophyta</taxon>
        <taxon>Prymnesiophyceae</taxon>
        <taxon>Prymnesiales</taxon>
        <taxon>Prymnesiaceae</taxon>
        <taxon>Haptolina</taxon>
    </lineage>
</organism>
<dbReference type="EMBL" id="HBGU01005477">
    <property type="protein sequence ID" value="CAD9402398.1"/>
    <property type="molecule type" value="Transcribed_RNA"/>
</dbReference>
<reference evidence="2" key="1">
    <citation type="submission" date="2021-01" db="EMBL/GenBank/DDBJ databases">
        <authorList>
            <person name="Corre E."/>
            <person name="Pelletier E."/>
            <person name="Niang G."/>
            <person name="Scheremetjew M."/>
            <person name="Finn R."/>
            <person name="Kale V."/>
            <person name="Holt S."/>
            <person name="Cochrane G."/>
            <person name="Meng A."/>
            <person name="Brown T."/>
            <person name="Cohen L."/>
        </authorList>
    </citation>
    <scope>NUCLEOTIDE SEQUENCE</scope>
    <source>
        <strain evidence="2">UTEX LB 985</strain>
    </source>
</reference>